<dbReference type="EMBL" id="QDEB01023832">
    <property type="protein sequence ID" value="RZC40699.1"/>
    <property type="molecule type" value="Genomic_DNA"/>
</dbReference>
<gene>
    <name evidence="2" type="ORF">BDFB_002915</name>
</gene>
<keyword evidence="3" id="KW-1185">Reference proteome</keyword>
<organism evidence="2 3">
    <name type="scientific">Asbolus verrucosus</name>
    <name type="common">Desert ironclad beetle</name>
    <dbReference type="NCBI Taxonomy" id="1661398"/>
    <lineage>
        <taxon>Eukaryota</taxon>
        <taxon>Metazoa</taxon>
        <taxon>Ecdysozoa</taxon>
        <taxon>Arthropoda</taxon>
        <taxon>Hexapoda</taxon>
        <taxon>Insecta</taxon>
        <taxon>Pterygota</taxon>
        <taxon>Neoptera</taxon>
        <taxon>Endopterygota</taxon>
        <taxon>Coleoptera</taxon>
        <taxon>Polyphaga</taxon>
        <taxon>Cucujiformia</taxon>
        <taxon>Tenebrionidae</taxon>
        <taxon>Pimeliinae</taxon>
        <taxon>Asbolus</taxon>
    </lineage>
</organism>
<feature type="compositionally biased region" description="Polar residues" evidence="1">
    <location>
        <begin position="40"/>
        <end position="52"/>
    </location>
</feature>
<evidence type="ECO:0000313" key="2">
    <source>
        <dbReference type="EMBL" id="RZC40699.1"/>
    </source>
</evidence>
<protein>
    <submittedName>
        <fullName evidence="2">Uncharacterized protein</fullName>
    </submittedName>
</protein>
<name>A0A482W7B8_ASBVE</name>
<evidence type="ECO:0000313" key="3">
    <source>
        <dbReference type="Proteomes" id="UP000292052"/>
    </source>
</evidence>
<comment type="caution">
    <text evidence="2">The sequence shown here is derived from an EMBL/GenBank/DDBJ whole genome shotgun (WGS) entry which is preliminary data.</text>
</comment>
<dbReference type="AlphaFoldDB" id="A0A482W7B8"/>
<proteinExistence type="predicted"/>
<feature type="compositionally biased region" description="Basic and acidic residues" evidence="1">
    <location>
        <begin position="18"/>
        <end position="39"/>
    </location>
</feature>
<feature type="region of interest" description="Disordered" evidence="1">
    <location>
        <begin position="1"/>
        <end position="56"/>
    </location>
</feature>
<accession>A0A482W7B8</accession>
<dbReference type="Proteomes" id="UP000292052">
    <property type="component" value="Unassembled WGS sequence"/>
</dbReference>
<sequence length="304" mass="35088">MMQFNRSVLLPEETSAVAKEKKLSLHDIERDNLKSEKSTRTTPPQKIPTGSPTDYGFLPIKTVNDYARQQPKQYIQYVPQQHYTPPSQYQATPQQYYYQQQPANQQNLYQHYENIQYIADNSIAQQPYYTPQYVYLQQYTAPSTAVQSVVDPKGGIQYVMYVPTYAPKAEQTQNYENLVYANDQQVYSVPETQYITTQQQQVVTPSIKYTPQPQKAQVYTPSNSEPKSLLDSYVPSILQVQYYKQQQAQANVIKQSAKEVSSPAVGKIEYAKSSYRPTQTHHNSAESVVNYNYQIPSTYQKYNN</sequence>
<evidence type="ECO:0000256" key="1">
    <source>
        <dbReference type="SAM" id="MobiDB-lite"/>
    </source>
</evidence>
<reference evidence="2 3" key="1">
    <citation type="submission" date="2017-03" db="EMBL/GenBank/DDBJ databases">
        <title>Genome of the blue death feigning beetle - Asbolus verrucosus.</title>
        <authorList>
            <person name="Rider S.D."/>
        </authorList>
    </citation>
    <scope>NUCLEOTIDE SEQUENCE [LARGE SCALE GENOMIC DNA]</scope>
    <source>
        <strain evidence="2">Butters</strain>
        <tissue evidence="2">Head and leg muscle</tissue>
    </source>
</reference>
<dbReference type="OrthoDB" id="6776808at2759"/>